<evidence type="ECO:0000313" key="3">
    <source>
        <dbReference type="EMBL" id="SPQ23164.1"/>
    </source>
</evidence>
<gene>
    <name evidence="3" type="ORF">TT172_LOCUS5583</name>
</gene>
<dbReference type="Proteomes" id="UP000289323">
    <property type="component" value="Unassembled WGS sequence"/>
</dbReference>
<feature type="compositionally biased region" description="Acidic residues" evidence="1">
    <location>
        <begin position="236"/>
        <end position="253"/>
    </location>
</feature>
<dbReference type="Gene3D" id="3.40.30.10">
    <property type="entry name" value="Glutaredoxin"/>
    <property type="match status" value="2"/>
</dbReference>
<dbReference type="Pfam" id="PF01323">
    <property type="entry name" value="DSBA"/>
    <property type="match status" value="1"/>
</dbReference>
<feature type="region of interest" description="Disordered" evidence="1">
    <location>
        <begin position="337"/>
        <end position="371"/>
    </location>
</feature>
<feature type="compositionally biased region" description="Basic and acidic residues" evidence="1">
    <location>
        <begin position="254"/>
        <end position="268"/>
    </location>
</feature>
<dbReference type="InterPro" id="IPR001853">
    <property type="entry name" value="DSBA-like_thioredoxin_dom"/>
</dbReference>
<evidence type="ECO:0000259" key="2">
    <source>
        <dbReference type="Pfam" id="PF01323"/>
    </source>
</evidence>
<reference evidence="3 4" key="1">
    <citation type="submission" date="2018-04" db="EMBL/GenBank/DDBJ databases">
        <authorList>
            <person name="Huttner S."/>
            <person name="Dainat J."/>
        </authorList>
    </citation>
    <scope>NUCLEOTIDE SEQUENCE [LARGE SCALE GENOMIC DNA]</scope>
</reference>
<name>A0A3S4AQ33_9PEZI</name>
<dbReference type="GO" id="GO:0016491">
    <property type="term" value="F:oxidoreductase activity"/>
    <property type="evidence" value="ECO:0007669"/>
    <property type="project" value="InterPro"/>
</dbReference>
<evidence type="ECO:0000256" key="1">
    <source>
        <dbReference type="SAM" id="MobiDB-lite"/>
    </source>
</evidence>
<dbReference type="InterPro" id="IPR036249">
    <property type="entry name" value="Thioredoxin-like_sf"/>
</dbReference>
<dbReference type="SUPFAM" id="SSF52833">
    <property type="entry name" value="Thioredoxin-like"/>
    <property type="match status" value="1"/>
</dbReference>
<feature type="compositionally biased region" description="Acidic residues" evidence="1">
    <location>
        <begin position="216"/>
        <end position="227"/>
    </location>
</feature>
<organism evidence="3 4">
    <name type="scientific">Thermothielavioides terrestris</name>
    <dbReference type="NCBI Taxonomy" id="2587410"/>
    <lineage>
        <taxon>Eukaryota</taxon>
        <taxon>Fungi</taxon>
        <taxon>Dikarya</taxon>
        <taxon>Ascomycota</taxon>
        <taxon>Pezizomycotina</taxon>
        <taxon>Sordariomycetes</taxon>
        <taxon>Sordariomycetidae</taxon>
        <taxon>Sordariales</taxon>
        <taxon>Chaetomiaceae</taxon>
        <taxon>Thermothielavioides</taxon>
    </lineage>
</organism>
<sequence length="371" mass="41119">MTKFTFEIDVYSDTICPWCYIGKKALDNAIATYTAQHPDAEFKLTWKPYMLWPHARVSAFDKGELLRAIYGPDAPAMLERFTRLGAEYGIDFRSNTHHHHHHHHHLLLLLRRRHNNNNNNNPLSSPPNRDRAPTPLRHQQTHQDRTVTHLFASALTRQEDLSSRAFLARAAVELGLLPTEAAAHAYLAMGDGKRDGYRNGSYDNDHNNNNNNSHFDDDEDDDDDDDNNHDIHDSSENEEQNEEQDEEQNEEQNEERNEEQKEEQIKEEDKDEEDEASLDPGRLVDASSARARQIGVTAVPSYVVQGRWQVGGMQREGVWLGLFETVVQAAAAATTASSSAAAGGGGGDGGGGAGAGRHGRVGAVVDGVNGG</sequence>
<feature type="compositionally biased region" description="Gly residues" evidence="1">
    <location>
        <begin position="342"/>
        <end position="356"/>
    </location>
</feature>
<feature type="region of interest" description="Disordered" evidence="1">
    <location>
        <begin position="198"/>
        <end position="286"/>
    </location>
</feature>
<evidence type="ECO:0000313" key="4">
    <source>
        <dbReference type="Proteomes" id="UP000289323"/>
    </source>
</evidence>
<dbReference type="AlphaFoldDB" id="A0A3S4AQ33"/>
<dbReference type="PANTHER" id="PTHR13887">
    <property type="entry name" value="GLUTATHIONE S-TRANSFERASE KAPPA"/>
    <property type="match status" value="1"/>
</dbReference>
<dbReference type="PANTHER" id="PTHR13887:SF41">
    <property type="entry name" value="THIOREDOXIN SUPERFAMILY PROTEIN"/>
    <property type="match status" value="1"/>
</dbReference>
<accession>A0A3S4AQ33</accession>
<feature type="compositionally biased region" description="Low complexity" evidence="1">
    <location>
        <begin position="361"/>
        <end position="371"/>
    </location>
</feature>
<protein>
    <submittedName>
        <fullName evidence="3">073a6314-5033-465a-90f3-a3f0e47616a9</fullName>
    </submittedName>
</protein>
<proteinExistence type="predicted"/>
<dbReference type="EMBL" id="OUUZ01000010">
    <property type="protein sequence ID" value="SPQ23164.1"/>
    <property type="molecule type" value="Genomic_DNA"/>
</dbReference>
<feature type="region of interest" description="Disordered" evidence="1">
    <location>
        <begin position="114"/>
        <end position="144"/>
    </location>
</feature>
<feature type="domain" description="DSBA-like thioredoxin" evidence="2">
    <location>
        <begin position="7"/>
        <end position="116"/>
    </location>
</feature>